<keyword evidence="4 7" id="KW-0812">Transmembrane</keyword>
<keyword evidence="6 7" id="KW-0472">Membrane</keyword>
<accession>A0ABV8Q9R3</accession>
<evidence type="ECO:0000313" key="9">
    <source>
        <dbReference type="EMBL" id="MFC4244206.1"/>
    </source>
</evidence>
<dbReference type="Gene3D" id="1.10.3720.10">
    <property type="entry name" value="MetI-like"/>
    <property type="match status" value="1"/>
</dbReference>
<evidence type="ECO:0000256" key="2">
    <source>
        <dbReference type="ARBA" id="ARBA00022448"/>
    </source>
</evidence>
<evidence type="ECO:0000256" key="6">
    <source>
        <dbReference type="ARBA" id="ARBA00023136"/>
    </source>
</evidence>
<dbReference type="InterPro" id="IPR035906">
    <property type="entry name" value="MetI-like_sf"/>
</dbReference>
<dbReference type="InterPro" id="IPR000515">
    <property type="entry name" value="MetI-like"/>
</dbReference>
<keyword evidence="2 7" id="KW-0813">Transport</keyword>
<dbReference type="EMBL" id="JBHSCN010000005">
    <property type="protein sequence ID" value="MFC4244206.1"/>
    <property type="molecule type" value="Genomic_DNA"/>
</dbReference>
<dbReference type="CDD" id="cd06261">
    <property type="entry name" value="TM_PBP2"/>
    <property type="match status" value="1"/>
</dbReference>
<evidence type="ECO:0000256" key="5">
    <source>
        <dbReference type="ARBA" id="ARBA00022989"/>
    </source>
</evidence>
<name>A0ABV8Q9R3_9MICO</name>
<protein>
    <submittedName>
        <fullName evidence="9">Carbohydrate ABC transporter permease</fullName>
    </submittedName>
</protein>
<gene>
    <name evidence="9" type="ORF">ACFOYW_12555</name>
</gene>
<feature type="transmembrane region" description="Helical" evidence="7">
    <location>
        <begin position="114"/>
        <end position="138"/>
    </location>
</feature>
<dbReference type="Pfam" id="PF00528">
    <property type="entry name" value="BPD_transp_1"/>
    <property type="match status" value="1"/>
</dbReference>
<dbReference type="SUPFAM" id="SSF161098">
    <property type="entry name" value="MetI-like"/>
    <property type="match status" value="1"/>
</dbReference>
<feature type="transmembrane region" description="Helical" evidence="7">
    <location>
        <begin position="144"/>
        <end position="165"/>
    </location>
</feature>
<evidence type="ECO:0000256" key="4">
    <source>
        <dbReference type="ARBA" id="ARBA00022692"/>
    </source>
</evidence>
<feature type="transmembrane region" description="Helical" evidence="7">
    <location>
        <begin position="200"/>
        <end position="223"/>
    </location>
</feature>
<dbReference type="InterPro" id="IPR050901">
    <property type="entry name" value="BP-dep_ABC_trans_perm"/>
</dbReference>
<evidence type="ECO:0000256" key="1">
    <source>
        <dbReference type="ARBA" id="ARBA00004651"/>
    </source>
</evidence>
<evidence type="ECO:0000259" key="8">
    <source>
        <dbReference type="PROSITE" id="PS50928"/>
    </source>
</evidence>
<proteinExistence type="inferred from homology"/>
<dbReference type="PANTHER" id="PTHR32243">
    <property type="entry name" value="MALTOSE TRANSPORT SYSTEM PERMEASE-RELATED"/>
    <property type="match status" value="1"/>
</dbReference>
<comment type="subcellular location">
    <subcellularLocation>
        <location evidence="1 7">Cell membrane</location>
        <topology evidence="1 7">Multi-pass membrane protein</topology>
    </subcellularLocation>
</comment>
<reference evidence="10" key="1">
    <citation type="journal article" date="2019" name="Int. J. Syst. Evol. Microbiol.">
        <title>The Global Catalogue of Microorganisms (GCM) 10K type strain sequencing project: providing services to taxonomists for standard genome sequencing and annotation.</title>
        <authorList>
            <consortium name="The Broad Institute Genomics Platform"/>
            <consortium name="The Broad Institute Genome Sequencing Center for Infectious Disease"/>
            <person name="Wu L."/>
            <person name="Ma J."/>
        </authorList>
    </citation>
    <scope>NUCLEOTIDE SEQUENCE [LARGE SCALE GENOMIC DNA]</scope>
    <source>
        <strain evidence="10">CGMCC 1.10363</strain>
    </source>
</reference>
<dbReference type="Proteomes" id="UP001595900">
    <property type="component" value="Unassembled WGS sequence"/>
</dbReference>
<feature type="transmembrane region" description="Helical" evidence="7">
    <location>
        <begin position="80"/>
        <end position="102"/>
    </location>
</feature>
<feature type="transmembrane region" description="Helical" evidence="7">
    <location>
        <begin position="243"/>
        <end position="263"/>
    </location>
</feature>
<evidence type="ECO:0000256" key="3">
    <source>
        <dbReference type="ARBA" id="ARBA00022475"/>
    </source>
</evidence>
<dbReference type="PROSITE" id="PS50928">
    <property type="entry name" value="ABC_TM1"/>
    <property type="match status" value="1"/>
</dbReference>
<dbReference type="PANTHER" id="PTHR32243:SF18">
    <property type="entry name" value="INNER MEMBRANE ABC TRANSPORTER PERMEASE PROTEIN YCJP"/>
    <property type="match status" value="1"/>
</dbReference>
<organism evidence="9 10">
    <name type="scientific">Gryllotalpicola reticulitermitis</name>
    <dbReference type="NCBI Taxonomy" id="1184153"/>
    <lineage>
        <taxon>Bacteria</taxon>
        <taxon>Bacillati</taxon>
        <taxon>Actinomycetota</taxon>
        <taxon>Actinomycetes</taxon>
        <taxon>Micrococcales</taxon>
        <taxon>Microbacteriaceae</taxon>
        <taxon>Gryllotalpicola</taxon>
    </lineage>
</organism>
<keyword evidence="3" id="KW-1003">Cell membrane</keyword>
<dbReference type="RefSeq" id="WP_390229333.1">
    <property type="nucleotide sequence ID" value="NZ_JBHSCN010000005.1"/>
</dbReference>
<evidence type="ECO:0000313" key="10">
    <source>
        <dbReference type="Proteomes" id="UP001595900"/>
    </source>
</evidence>
<comment type="caution">
    <text evidence="9">The sequence shown here is derived from an EMBL/GenBank/DDBJ whole genome shotgun (WGS) entry which is preliminary data.</text>
</comment>
<feature type="domain" description="ABC transmembrane type-1" evidence="8">
    <location>
        <begin position="76"/>
        <end position="263"/>
    </location>
</feature>
<keyword evidence="5 7" id="KW-1133">Transmembrane helix</keyword>
<evidence type="ECO:0000256" key="7">
    <source>
        <dbReference type="RuleBase" id="RU363032"/>
    </source>
</evidence>
<keyword evidence="10" id="KW-1185">Reference proteome</keyword>
<sequence>MTALERRGRWWRFALVLIVTALVLVPLAGTLSNALGLPGIHGPAGPAGLAGPGRSWAAGIRQSFASALQPPSSYWFENSLMLALGAVVVCIVLGAPAGYVLARGRGRLVSGYALAIFLLQSFPPVMLIVPLFLMFARVHLIDNLFGLGLVYLALTLSFAIWMCAAYVDTIPIELEEAAWIDGCSVFGAFFRVVLRNALPAMLTVAIFTFLTVWNEYMAALIFLRSINNYTLGVGLQAAGHSPVLAVVMALPPVLVFVVLNRYFSLGGVAGSLAGQ</sequence>
<comment type="similarity">
    <text evidence="7">Belongs to the binding-protein-dependent transport system permease family.</text>
</comment>